<dbReference type="EC" id="5.2.1.8" evidence="2"/>
<feature type="compositionally biased region" description="Basic and acidic residues" evidence="5">
    <location>
        <begin position="536"/>
        <end position="575"/>
    </location>
</feature>
<feature type="compositionally biased region" description="Polar residues" evidence="5">
    <location>
        <begin position="501"/>
        <end position="511"/>
    </location>
</feature>
<dbReference type="GO" id="GO:0003755">
    <property type="term" value="F:peptidyl-prolyl cis-trans isomerase activity"/>
    <property type="evidence" value="ECO:0007669"/>
    <property type="project" value="UniProtKB-KW"/>
</dbReference>
<protein>
    <recommendedName>
        <fullName evidence="2">peptidylprolyl isomerase</fullName>
        <ecNumber evidence="2">5.2.1.8</ecNumber>
    </recommendedName>
</protein>
<dbReference type="PRINTS" id="PR00153">
    <property type="entry name" value="CSAPPISMRASE"/>
</dbReference>
<feature type="compositionally biased region" description="Low complexity" evidence="5">
    <location>
        <begin position="778"/>
        <end position="793"/>
    </location>
</feature>
<accession>A0A7R9H1Z4</accession>
<dbReference type="InterPro" id="IPR029000">
    <property type="entry name" value="Cyclophilin-like_dom_sf"/>
</dbReference>
<keyword evidence="3" id="KW-0697">Rotamase</keyword>
<organism evidence="7">
    <name type="scientific">Timema cristinae</name>
    <name type="common">Walking stick</name>
    <dbReference type="NCBI Taxonomy" id="61476"/>
    <lineage>
        <taxon>Eukaryota</taxon>
        <taxon>Metazoa</taxon>
        <taxon>Ecdysozoa</taxon>
        <taxon>Arthropoda</taxon>
        <taxon>Hexapoda</taxon>
        <taxon>Insecta</taxon>
        <taxon>Pterygota</taxon>
        <taxon>Neoptera</taxon>
        <taxon>Polyneoptera</taxon>
        <taxon>Phasmatodea</taxon>
        <taxon>Timematodea</taxon>
        <taxon>Timematoidea</taxon>
        <taxon>Timematidae</taxon>
        <taxon>Timema</taxon>
    </lineage>
</organism>
<feature type="compositionally biased region" description="Basic residues" evidence="5">
    <location>
        <begin position="199"/>
        <end position="217"/>
    </location>
</feature>
<feature type="compositionally biased region" description="Basic and acidic residues" evidence="5">
    <location>
        <begin position="262"/>
        <end position="275"/>
    </location>
</feature>
<dbReference type="AlphaFoldDB" id="A0A7R9H1Z4"/>
<evidence type="ECO:0000256" key="4">
    <source>
        <dbReference type="ARBA" id="ARBA00023235"/>
    </source>
</evidence>
<dbReference type="GO" id="GO:0005739">
    <property type="term" value="C:mitochondrion"/>
    <property type="evidence" value="ECO:0007669"/>
    <property type="project" value="TreeGrafter"/>
</dbReference>
<dbReference type="SUPFAM" id="SSF50891">
    <property type="entry name" value="Cyclophilin-like"/>
    <property type="match status" value="1"/>
</dbReference>
<name>A0A7R9H1Z4_TIMCR</name>
<feature type="compositionally biased region" description="Basic residues" evidence="5">
    <location>
        <begin position="276"/>
        <end position="309"/>
    </location>
</feature>
<dbReference type="PANTHER" id="PTHR11071">
    <property type="entry name" value="PEPTIDYL-PROLYL CIS-TRANS ISOMERASE"/>
    <property type="match status" value="1"/>
</dbReference>
<evidence type="ECO:0000313" key="7">
    <source>
        <dbReference type="EMBL" id="CAD7405894.1"/>
    </source>
</evidence>
<feature type="compositionally biased region" description="Basic and acidic residues" evidence="5">
    <location>
        <begin position="481"/>
        <end position="497"/>
    </location>
</feature>
<feature type="compositionally biased region" description="Basic and acidic residues" evidence="5">
    <location>
        <begin position="326"/>
        <end position="367"/>
    </location>
</feature>
<dbReference type="Gene3D" id="2.40.100.10">
    <property type="entry name" value="Cyclophilin-like"/>
    <property type="match status" value="1"/>
</dbReference>
<dbReference type="PANTHER" id="PTHR11071:SF565">
    <property type="entry name" value="MOCA-CYP, ISOFORM A"/>
    <property type="match status" value="1"/>
</dbReference>
<feature type="compositionally biased region" description="Basic and acidic residues" evidence="5">
    <location>
        <begin position="730"/>
        <end position="768"/>
    </location>
</feature>
<evidence type="ECO:0000256" key="1">
    <source>
        <dbReference type="ARBA" id="ARBA00000971"/>
    </source>
</evidence>
<dbReference type="FunFam" id="2.40.100.10:FF:000025">
    <property type="entry name" value="Peptidyl-prolyl cis-trans isomerase CYP19-2"/>
    <property type="match status" value="1"/>
</dbReference>
<feature type="compositionally biased region" description="Basic and acidic residues" evidence="5">
    <location>
        <begin position="640"/>
        <end position="666"/>
    </location>
</feature>
<dbReference type="PROSITE" id="PS50072">
    <property type="entry name" value="CSA_PPIASE_2"/>
    <property type="match status" value="1"/>
</dbReference>
<feature type="compositionally biased region" description="Basic and acidic residues" evidence="5">
    <location>
        <begin position="701"/>
        <end position="716"/>
    </location>
</feature>
<gene>
    <name evidence="7" type="ORF">TCEB3V08_LOCUS8230</name>
</gene>
<evidence type="ECO:0000256" key="2">
    <source>
        <dbReference type="ARBA" id="ARBA00013194"/>
    </source>
</evidence>
<proteinExistence type="predicted"/>
<feature type="region of interest" description="Disordered" evidence="5">
    <location>
        <begin position="176"/>
        <end position="799"/>
    </location>
</feature>
<keyword evidence="4" id="KW-0413">Isomerase</keyword>
<feature type="domain" description="PPIase cyclophilin-type" evidence="6">
    <location>
        <begin position="12"/>
        <end position="167"/>
    </location>
</feature>
<evidence type="ECO:0000256" key="3">
    <source>
        <dbReference type="ARBA" id="ARBA00023110"/>
    </source>
</evidence>
<dbReference type="InterPro" id="IPR002130">
    <property type="entry name" value="Cyclophilin-type_PPIase_dom"/>
</dbReference>
<dbReference type="GO" id="GO:0016018">
    <property type="term" value="F:cyclosporin A binding"/>
    <property type="evidence" value="ECO:0007669"/>
    <property type="project" value="TreeGrafter"/>
</dbReference>
<sequence length="912" mass="102643">MTVTKSYRPRCFFDIEVGGLPMGRVVFELFSDVCPITCENFRALCTGEKGVGKVTGKPLHYKGIIFHRVVKDFMVQGGDFSVGNGTGGESIYGGTFADENFEMKHESSFLLSMANRGKDTNGSQFFIVHVVFGRVLTGQEVISHVEGLPVDRMCRPLQDAKVTNCGELVLKVKAKDKKTKKRAASSSGSPSGSEEDSRKKKKDKKKKKKHKKEKSRSKAAVSGSEEGELGEEGEPHPLVTLTNINPDEIPDVPPNKFLFRGGPEKPRDNVEQDRGQKRRRARIRGVTKSGRVIKGRGVFRYRTPSRSRSRSATPPHWKQAQNRTIKLSEYEKYERERKKRDEEIKRREEERKKRHAEKEKPLQEEGLNKGPSDKTTPQVRGAKRKESSEMEEGETRDEPGTPEGAQGLDYNALDYEDEGSRGVQGPPVQHEQNNSTRADSPKSPAEELSAEKSSTQQLKSKGMRPRNSSSSNDKTSVARSISKERETAGKSHSKEKAMGGNSRSNGKSPTPRSRSKERRSKNRSRSNGKSPTSRSRSKERASKNRSNSRDKMPTADSSSKERALKNRSGSKERSPAARSLSKENTLNDSSGSKEKSPLLIALPKEKIPEDKLQSKENLTGLGLKSTEPAKTSEGETSSKSQDKIQKPEDKKFTLNKNPESRKDREKSRGRRSRSNERRRRGRRSRSKERVGRSRDRRSHSREKGSRSADRRREGKRATNWSRSRDRHRSKSTEKKDDKKKYSEDRKEVERKERERQAKERMEEKLRGLEKKKRERARSSSTSSRSSSSNSSRNSRSRSRSNRVQCDLVLLSRGRCTINAAIMAVFVSVMPMMAASDVTPDNRGVYIPCLAVMSASPACLCSSVARVPNKCRRLCELPETHEISSTFNITWPDTLARSVACLPTEKARVSTIL</sequence>
<dbReference type="Pfam" id="PF00160">
    <property type="entry name" value="Pro_isomerase"/>
    <property type="match status" value="1"/>
</dbReference>
<dbReference type="GO" id="GO:0006457">
    <property type="term" value="P:protein folding"/>
    <property type="evidence" value="ECO:0007669"/>
    <property type="project" value="TreeGrafter"/>
</dbReference>
<dbReference type="EMBL" id="OC319623">
    <property type="protein sequence ID" value="CAD7405894.1"/>
    <property type="molecule type" value="Genomic_DNA"/>
</dbReference>
<reference evidence="7" key="1">
    <citation type="submission" date="2020-11" db="EMBL/GenBank/DDBJ databases">
        <authorList>
            <person name="Tran Van P."/>
        </authorList>
    </citation>
    <scope>NUCLEOTIDE SEQUENCE</scope>
</reference>
<evidence type="ECO:0000259" key="6">
    <source>
        <dbReference type="PROSITE" id="PS50072"/>
    </source>
</evidence>
<feature type="compositionally biased region" description="Basic residues" evidence="5">
    <location>
        <begin position="667"/>
        <end position="686"/>
    </location>
</feature>
<evidence type="ECO:0000256" key="5">
    <source>
        <dbReference type="SAM" id="MobiDB-lite"/>
    </source>
</evidence>
<feature type="compositionally biased region" description="Polar residues" evidence="5">
    <location>
        <begin position="466"/>
        <end position="479"/>
    </location>
</feature>
<comment type="catalytic activity">
    <reaction evidence="1">
        <text>[protein]-peptidylproline (omega=180) = [protein]-peptidylproline (omega=0)</text>
        <dbReference type="Rhea" id="RHEA:16237"/>
        <dbReference type="Rhea" id="RHEA-COMP:10747"/>
        <dbReference type="Rhea" id="RHEA-COMP:10748"/>
        <dbReference type="ChEBI" id="CHEBI:83833"/>
        <dbReference type="ChEBI" id="CHEBI:83834"/>
        <dbReference type="EC" id="5.2.1.8"/>
    </reaction>
</comment>
<feature type="compositionally biased region" description="Basic residues" evidence="5">
    <location>
        <begin position="513"/>
        <end position="526"/>
    </location>
</feature>
<feature type="compositionally biased region" description="Basic and acidic residues" evidence="5">
    <location>
        <begin position="603"/>
        <end position="614"/>
    </location>
</feature>